<protein>
    <recommendedName>
        <fullName evidence="4">Glycosyltransferase</fullName>
    </recommendedName>
</protein>
<dbReference type="Gramene" id="OPUNC08G20350.1">
    <property type="protein sequence ID" value="OPUNC08G20350.1"/>
    <property type="gene ID" value="OPUNC08G20350"/>
</dbReference>
<evidence type="ECO:0000313" key="3">
    <source>
        <dbReference type="Proteomes" id="UP000026962"/>
    </source>
</evidence>
<dbReference type="PANTHER" id="PTHR11926">
    <property type="entry name" value="GLUCOSYL/GLUCURONOSYL TRANSFERASES"/>
    <property type="match status" value="1"/>
</dbReference>
<reference evidence="2" key="1">
    <citation type="submission" date="2015-04" db="UniProtKB">
        <authorList>
            <consortium name="EnsemblPlants"/>
        </authorList>
    </citation>
    <scope>IDENTIFICATION</scope>
</reference>
<dbReference type="HOGENOM" id="CLU_1257865_0_0_1"/>
<accession>A0A0E0LXI9</accession>
<dbReference type="EnsemblPlants" id="OPUNC08G20350.1">
    <property type="protein sequence ID" value="OPUNC08G20350.1"/>
    <property type="gene ID" value="OPUNC08G20350"/>
</dbReference>
<evidence type="ECO:0000313" key="2">
    <source>
        <dbReference type="EnsemblPlants" id="OPUNC08G20350.1"/>
    </source>
</evidence>
<proteinExistence type="inferred from homology"/>
<organism evidence="2">
    <name type="scientific">Oryza punctata</name>
    <name type="common">Red rice</name>
    <dbReference type="NCBI Taxonomy" id="4537"/>
    <lineage>
        <taxon>Eukaryota</taxon>
        <taxon>Viridiplantae</taxon>
        <taxon>Streptophyta</taxon>
        <taxon>Embryophyta</taxon>
        <taxon>Tracheophyta</taxon>
        <taxon>Spermatophyta</taxon>
        <taxon>Magnoliopsida</taxon>
        <taxon>Liliopsida</taxon>
        <taxon>Poales</taxon>
        <taxon>Poaceae</taxon>
        <taxon>BOP clade</taxon>
        <taxon>Oryzoideae</taxon>
        <taxon>Oryzeae</taxon>
        <taxon>Oryzinae</taxon>
        <taxon>Oryza</taxon>
    </lineage>
</organism>
<dbReference type="AlphaFoldDB" id="A0A0E0LXI9"/>
<dbReference type="SUPFAM" id="SSF53756">
    <property type="entry name" value="UDP-Glycosyltransferase/glycogen phosphorylase"/>
    <property type="match status" value="1"/>
</dbReference>
<dbReference type="GO" id="GO:0080044">
    <property type="term" value="F:quercetin 7-O-glucosyltransferase activity"/>
    <property type="evidence" value="ECO:0007669"/>
    <property type="project" value="TreeGrafter"/>
</dbReference>
<dbReference type="Gene3D" id="3.40.50.2000">
    <property type="entry name" value="Glycogen Phosphorylase B"/>
    <property type="match status" value="2"/>
</dbReference>
<dbReference type="OMA" id="YIADIWR"/>
<reference evidence="2" key="2">
    <citation type="submission" date="2018-05" db="EMBL/GenBank/DDBJ databases">
        <title>OpunRS2 (Oryza punctata Reference Sequence Version 2).</title>
        <authorList>
            <person name="Zhang J."/>
            <person name="Kudrna D."/>
            <person name="Lee S."/>
            <person name="Talag J."/>
            <person name="Welchert J."/>
            <person name="Wing R.A."/>
        </authorList>
    </citation>
    <scope>NUCLEOTIDE SEQUENCE [LARGE SCALE GENOMIC DNA]</scope>
</reference>
<keyword evidence="3" id="KW-1185">Reference proteome</keyword>
<dbReference type="eggNOG" id="KOG1192">
    <property type="taxonomic scope" value="Eukaryota"/>
</dbReference>
<evidence type="ECO:0000256" key="1">
    <source>
        <dbReference type="ARBA" id="ARBA00009995"/>
    </source>
</evidence>
<dbReference type="GO" id="GO:0080043">
    <property type="term" value="F:quercetin 3-O-glucosyltransferase activity"/>
    <property type="evidence" value="ECO:0007669"/>
    <property type="project" value="TreeGrafter"/>
</dbReference>
<dbReference type="STRING" id="4537.A0A0E0LXI9"/>
<dbReference type="Proteomes" id="UP000026962">
    <property type="component" value="Chromosome 8"/>
</dbReference>
<name>A0A0E0LXI9_ORYPU</name>
<dbReference type="PANTHER" id="PTHR11926:SF1553">
    <property type="entry name" value="GLYCOSYLTRANSFERASE"/>
    <property type="match status" value="1"/>
</dbReference>
<comment type="similarity">
    <text evidence="1">Belongs to the UDP-glycosyltransferase family.</text>
</comment>
<evidence type="ECO:0008006" key="4">
    <source>
        <dbReference type="Google" id="ProtNLM"/>
    </source>
</evidence>
<sequence>MAFDQDLTTHVLLVPYPTQGHINPLLQFGKRLAARRRGVRSMLATAAPSPGAVHLAAISDGCNRAGYDEAGDACASTWRAWRPPGRTRSPSCCAARRRAAGRCTSWCTTRSSPWARGVARQHGAAFLTQACAVNIAYGHALAGTVKLPVRVAPGVRRQPHPGRHVVRLPPHAPSPATTAWLNAHQARSVVYTAFGSVAKASPVQMAEDTEVLLATGRPFL</sequence>